<gene>
    <name evidence="6" type="ORF">AC579_9568</name>
</gene>
<dbReference type="OrthoDB" id="5409589at2759"/>
<comment type="subcellular location">
    <subcellularLocation>
        <location evidence="1">Cytoplasm</location>
        <location evidence="1">Cytoskeleton</location>
    </subcellularLocation>
</comment>
<feature type="compositionally biased region" description="Polar residues" evidence="4">
    <location>
        <begin position="1186"/>
        <end position="1200"/>
    </location>
</feature>
<keyword evidence="2" id="KW-0963">Cytoplasm</keyword>
<evidence type="ECO:0000256" key="1">
    <source>
        <dbReference type="ARBA" id="ARBA00004245"/>
    </source>
</evidence>
<feature type="compositionally biased region" description="Basic and acidic residues" evidence="4">
    <location>
        <begin position="620"/>
        <end position="638"/>
    </location>
</feature>
<proteinExistence type="predicted"/>
<comment type="caution">
    <text evidence="6">The sequence shown here is derived from an EMBL/GenBank/DDBJ whole genome shotgun (WGS) entry which is preliminary data.</text>
</comment>
<dbReference type="STRING" id="113226.A0A139IIZ5"/>
<feature type="compositionally biased region" description="Polar residues" evidence="4">
    <location>
        <begin position="1215"/>
        <end position="1225"/>
    </location>
</feature>
<dbReference type="GO" id="GO:0008017">
    <property type="term" value="F:microtubule binding"/>
    <property type="evidence" value="ECO:0007669"/>
    <property type="project" value="InterPro"/>
</dbReference>
<feature type="region of interest" description="Disordered" evidence="4">
    <location>
        <begin position="966"/>
        <end position="988"/>
    </location>
</feature>
<organism evidence="6 7">
    <name type="scientific">Pseudocercospora musae</name>
    <dbReference type="NCBI Taxonomy" id="113226"/>
    <lineage>
        <taxon>Eukaryota</taxon>
        <taxon>Fungi</taxon>
        <taxon>Dikarya</taxon>
        <taxon>Ascomycota</taxon>
        <taxon>Pezizomycotina</taxon>
        <taxon>Dothideomycetes</taxon>
        <taxon>Dothideomycetidae</taxon>
        <taxon>Mycosphaerellales</taxon>
        <taxon>Mycosphaerellaceae</taxon>
        <taxon>Pseudocercospora</taxon>
    </lineage>
</organism>
<feature type="compositionally biased region" description="Polar residues" evidence="4">
    <location>
        <begin position="783"/>
        <end position="800"/>
    </location>
</feature>
<feature type="compositionally biased region" description="Pro residues" evidence="4">
    <location>
        <begin position="12"/>
        <end position="21"/>
    </location>
</feature>
<dbReference type="InterPro" id="IPR036534">
    <property type="entry name" value="GAR_dom_sf"/>
</dbReference>
<feature type="region of interest" description="Disordered" evidence="4">
    <location>
        <begin position="1"/>
        <end position="40"/>
    </location>
</feature>
<dbReference type="InterPro" id="IPR003108">
    <property type="entry name" value="GAR_dom"/>
</dbReference>
<accession>A0A139IIZ5</accession>
<sequence length="1309" mass="142141">MPLEHPFANRPHIPPPPPPTKAPLHIRTKSRSPSRQHARAFDPLLRDLSPTTTLRACSTEPDDMEMTSSDALIRSIHTASPSQRALAAKAASTCLHLRTWTREIEAWQWPGTFDVPKRARGGIASGRGDGVEAIKTHGEAEEEEFWGSLPASTVRTYEKRADDIGQRLDELDVEELKDYVLNSHYRLNSRPPSRSDAFGQSPAATADLKKLDDFTALVTATILQALPFLSKLHRLLDIWTMRLIILRSAPNYLRDLKRAREELDRGWAAISTSSSSVSPLDTSNLDRQALEDLKAAIQRQVGSLGRRLDRFLDDLEGRDDFVPDTWVDDFELLESAYGTWVVQADRKVLEDEWNRLRRQSSSGPNSEFSSSSATARGGLLTVSETENPDSDDDAVRRPSQDVQSREHSPWLAQGGWPKADTVYAVETLSDHAKELQDVKATIPASALPSRSVSQPTPAVLRPGVMLEDSSSVSAVSATESVSSGSSPVEGEPQQGQLARKRAAFLNSGIEQNERLNMSKSPVRPFEHASNAFTKLFKKDRSPEQVKPKRTVSNRWRSAVSGEPADRKALSPVSLVSSQFNSISRGSSVHSDASSSKSSVNEASDGTVGHAKSMAGSAQAERSHAESHEEPRFHAHDVQKSTLSARDTFVPATYKPTGLNSPFHSPSKPDFPENWPLTSSSDTTPSGHAPRHENSVWLSEGAMDAEASTNTPADAIETDVFDLLFVQSLPQPSSDTSFSARTPERSYWDIGRKRPASLPRAHRPPVPAREYLDMVSVRKPRPVSLSSRPRTAPNGSITTHIETSFPLPDFAFLTASKSGGPRPKSATVGTSQPNLVTSETESEPVHEPSQVKRASVASIELFSRAEVKSIDVPKSRHNSISPRITPPQTPPARSRQSSLEQDLSPTMPDKSDINIGCFPTPPFGKTSTTDGLENAGDESSATNQEIDAPLLKKKVDSLAPLNAAMKKRRVKGVSSNQSTRPMSPGPQHVKAALRPDADNFDRHVSDILDALPAPIKFKPRLGAETPVSRSHGFIGPRPKSSAARGPIRSGDLTIVPADSSPKKSTSSADPEVKLYHLTQSGRDDPIKLFVRIVGEGEQRVMVRVGGGWTDLADYLIGFAQHHGSRTVSEGNLEVQTVTSANRPRKASGPAEFIRAKSPMAVVSRPESSDGDDDVQDRPLPLDVRANGLTSTPKKSVPGTQNSTPKSTSSSSRPSTANLSRPPSRQTAGEVGLSGPSSASKRAVLPEHSQKWVDGMIQRAKQASAEKSKEDKEKYFSELGKAGGKAGGTRRLYFRSASGASGTAGNAEKWK</sequence>
<keyword evidence="3" id="KW-0206">Cytoskeleton</keyword>
<feature type="compositionally biased region" description="Polar residues" evidence="4">
    <location>
        <begin position="826"/>
        <end position="838"/>
    </location>
</feature>
<keyword evidence="7" id="KW-1185">Reference proteome</keyword>
<evidence type="ECO:0000256" key="2">
    <source>
        <dbReference type="ARBA" id="ARBA00022490"/>
    </source>
</evidence>
<feature type="region of interest" description="Disordered" evidence="4">
    <location>
        <begin position="815"/>
        <end position="851"/>
    </location>
</feature>
<feature type="compositionally biased region" description="Low complexity" evidence="4">
    <location>
        <begin position="1201"/>
        <end position="1214"/>
    </location>
</feature>
<name>A0A139IIZ5_9PEZI</name>
<dbReference type="EMBL" id="LFZO01000080">
    <property type="protein sequence ID" value="KXT14516.1"/>
    <property type="molecule type" value="Genomic_DNA"/>
</dbReference>
<feature type="region of interest" description="Disordered" evidence="4">
    <location>
        <begin position="357"/>
        <end position="415"/>
    </location>
</feature>
<feature type="region of interest" description="Disordered" evidence="4">
    <location>
        <begin position="1136"/>
        <end position="1269"/>
    </location>
</feature>
<feature type="region of interest" description="Disordered" evidence="4">
    <location>
        <begin position="467"/>
        <end position="502"/>
    </location>
</feature>
<feature type="compositionally biased region" description="Polar residues" evidence="4">
    <location>
        <begin position="893"/>
        <end position="903"/>
    </location>
</feature>
<feature type="domain" description="GAR" evidence="5">
    <location>
        <begin position="1034"/>
        <end position="1121"/>
    </location>
</feature>
<evidence type="ECO:0000259" key="5">
    <source>
        <dbReference type="PROSITE" id="PS51460"/>
    </source>
</evidence>
<evidence type="ECO:0000256" key="3">
    <source>
        <dbReference type="ARBA" id="ARBA00023212"/>
    </source>
</evidence>
<feature type="region of interest" description="Disordered" evidence="4">
    <location>
        <begin position="1025"/>
        <end position="1069"/>
    </location>
</feature>
<feature type="region of interest" description="Disordered" evidence="4">
    <location>
        <begin position="531"/>
        <end position="708"/>
    </location>
</feature>
<feature type="region of interest" description="Disordered" evidence="4">
    <location>
        <begin position="869"/>
        <end position="914"/>
    </location>
</feature>
<feature type="region of interest" description="Disordered" evidence="4">
    <location>
        <begin position="781"/>
        <end position="800"/>
    </location>
</feature>
<reference evidence="6 7" key="1">
    <citation type="submission" date="2015-07" db="EMBL/GenBank/DDBJ databases">
        <title>Comparative genomics of the Sigatoka disease complex on banana suggests a link between parallel evolutionary changes in Pseudocercospora fijiensis and Pseudocercospora eumusae and increased virulence on the banana host.</title>
        <authorList>
            <person name="Chang T.-C."/>
            <person name="Salvucci A."/>
            <person name="Crous P.W."/>
            <person name="Stergiopoulos I."/>
        </authorList>
    </citation>
    <scope>NUCLEOTIDE SEQUENCE [LARGE SCALE GENOMIC DNA]</scope>
    <source>
        <strain evidence="6 7">CBS 116634</strain>
    </source>
</reference>
<evidence type="ECO:0000313" key="6">
    <source>
        <dbReference type="EMBL" id="KXT14516.1"/>
    </source>
</evidence>
<feature type="compositionally biased region" description="Polar residues" evidence="4">
    <location>
        <begin position="573"/>
        <end position="582"/>
    </location>
</feature>
<feature type="compositionally biased region" description="Low complexity" evidence="4">
    <location>
        <begin position="360"/>
        <end position="372"/>
    </location>
</feature>
<feature type="compositionally biased region" description="Low complexity" evidence="4">
    <location>
        <begin position="469"/>
        <end position="492"/>
    </location>
</feature>
<feature type="compositionally biased region" description="Polar residues" evidence="4">
    <location>
        <begin position="675"/>
        <end position="685"/>
    </location>
</feature>
<protein>
    <recommendedName>
        <fullName evidence="5">GAR domain-containing protein</fullName>
    </recommendedName>
</protein>
<feature type="compositionally biased region" description="Basic residues" evidence="4">
    <location>
        <begin position="24"/>
        <end position="38"/>
    </location>
</feature>
<evidence type="ECO:0000313" key="7">
    <source>
        <dbReference type="Proteomes" id="UP000073492"/>
    </source>
</evidence>
<dbReference type="Proteomes" id="UP000073492">
    <property type="component" value="Unassembled WGS sequence"/>
</dbReference>
<dbReference type="Gene3D" id="3.30.920.20">
    <property type="entry name" value="Gas2-like domain"/>
    <property type="match status" value="1"/>
</dbReference>
<feature type="compositionally biased region" description="Basic and acidic residues" evidence="4">
    <location>
        <begin position="393"/>
        <end position="408"/>
    </location>
</feature>
<dbReference type="GO" id="GO:0005856">
    <property type="term" value="C:cytoskeleton"/>
    <property type="evidence" value="ECO:0007669"/>
    <property type="project" value="UniProtKB-SubCell"/>
</dbReference>
<dbReference type="SUPFAM" id="SSF143575">
    <property type="entry name" value="GAS2 domain-like"/>
    <property type="match status" value="1"/>
</dbReference>
<dbReference type="PROSITE" id="PS51460">
    <property type="entry name" value="GAR"/>
    <property type="match status" value="1"/>
</dbReference>
<feature type="compositionally biased region" description="Low complexity" evidence="4">
    <location>
        <begin position="583"/>
        <end position="598"/>
    </location>
</feature>
<feature type="compositionally biased region" description="Basic and acidic residues" evidence="4">
    <location>
        <begin position="536"/>
        <end position="546"/>
    </location>
</feature>
<evidence type="ECO:0000256" key="4">
    <source>
        <dbReference type="SAM" id="MobiDB-lite"/>
    </source>
</evidence>
<dbReference type="Pfam" id="PF02187">
    <property type="entry name" value="GAS2"/>
    <property type="match status" value="1"/>
</dbReference>